<dbReference type="InterPro" id="IPR003593">
    <property type="entry name" value="AAA+_ATPase"/>
</dbReference>
<dbReference type="InterPro" id="IPR027417">
    <property type="entry name" value="P-loop_NTPase"/>
</dbReference>
<dbReference type="PROSITE" id="PS50929">
    <property type="entry name" value="ABC_TM1F"/>
    <property type="match status" value="1"/>
</dbReference>
<feature type="transmembrane region" description="Helical" evidence="9">
    <location>
        <begin position="162"/>
        <end position="185"/>
    </location>
</feature>
<dbReference type="Gene3D" id="1.20.1560.10">
    <property type="entry name" value="ABC transporter type 1, transmembrane domain"/>
    <property type="match status" value="1"/>
</dbReference>
<sequence>MRHFEANLTEPAKSTWSGLCGKAKILAPFLWPKRDCLLQITVVICFLLLGAGRAINLFVPIYSKLIVDSLSPDGKNPATFRWDLILIYVGFKFLQGGGIGTMGLLNNLRVFLWIKIQQYTAREVEVKLLGHLHSLSLRWHLNRKTGEVLRIMDRGTDSINGLLNIFLFNIFPTIVDIIIAISYFIITFDVYFGIIVLTAMVFYIVTTVTVTEWRTKYQRRMNLADNKAKARSVDSLLNFETVKYYGNENYEVDAFREALLTFQKAQFNSTVTQNILSILQNVVINAGLLVGSLLCVYKVVETKELTVGDYVLFSSYIVQLYSPLNFFGMYYRTLQGNFVDMENLFDLLKQEKEVVDKPEAAELCLKGGSVKFENVSFAYSSQPILKNISFHVPPGKTLALVGPSGSGKSTIIRLIFRFYNIESGSIQIDGQNINVITQESLRKAIGVVPQDTVLFNNTIKYNIQYGRLDAQETDVIEAARGADIHNKILTFKDGYETQVGERGLRLSGGEKQRVAIARTLLKSPQIVLLDEATSALDTQTERNIQESLNKMCSNRTTIIVAHRLSTIIHADEILVLKEGIIVERGRHDYLLEQNGVYAAMWHQQLISNNESLENT</sequence>
<dbReference type="InterPro" id="IPR017871">
    <property type="entry name" value="ABC_transporter-like_CS"/>
</dbReference>
<evidence type="ECO:0000256" key="5">
    <source>
        <dbReference type="ARBA" id="ARBA00022840"/>
    </source>
</evidence>
<evidence type="ECO:0000256" key="3">
    <source>
        <dbReference type="ARBA" id="ARBA00022692"/>
    </source>
</evidence>
<dbReference type="FunFam" id="3.40.50.300:FF:000186">
    <property type="entry name" value="ATP-binding cassette sub-family B member 7, mitochondrial"/>
    <property type="match status" value="1"/>
</dbReference>
<feature type="domain" description="ABC transmembrane type-1" evidence="11">
    <location>
        <begin position="43"/>
        <end position="336"/>
    </location>
</feature>
<accession>A0ABD2MXD1</accession>
<dbReference type="PROSITE" id="PS50893">
    <property type="entry name" value="ABC_TRANSPORTER_2"/>
    <property type="match status" value="1"/>
</dbReference>
<dbReference type="Proteomes" id="UP001516400">
    <property type="component" value="Unassembled WGS sequence"/>
</dbReference>
<feature type="domain" description="ABC transporter" evidence="10">
    <location>
        <begin position="370"/>
        <end position="603"/>
    </location>
</feature>
<feature type="transmembrane region" description="Helical" evidence="9">
    <location>
        <begin position="82"/>
        <end position="105"/>
    </location>
</feature>
<keyword evidence="7 9" id="KW-0472">Membrane</keyword>
<evidence type="ECO:0000256" key="8">
    <source>
        <dbReference type="ARBA" id="ARBA00024363"/>
    </source>
</evidence>
<dbReference type="SMART" id="SM00382">
    <property type="entry name" value="AAA"/>
    <property type="match status" value="1"/>
</dbReference>
<reference evidence="12 13" key="1">
    <citation type="journal article" date="2021" name="BMC Biol.">
        <title>Horizontally acquired antibacterial genes associated with adaptive radiation of ladybird beetles.</title>
        <authorList>
            <person name="Li H.S."/>
            <person name="Tang X.F."/>
            <person name="Huang Y.H."/>
            <person name="Xu Z.Y."/>
            <person name="Chen M.L."/>
            <person name="Du X.Y."/>
            <person name="Qiu B.Y."/>
            <person name="Chen P.T."/>
            <person name="Zhang W."/>
            <person name="Slipinski A."/>
            <person name="Escalona H.E."/>
            <person name="Waterhouse R.M."/>
            <person name="Zwick A."/>
            <person name="Pang H."/>
        </authorList>
    </citation>
    <scope>NUCLEOTIDE SEQUENCE [LARGE SCALE GENOMIC DNA]</scope>
    <source>
        <strain evidence="12">SYSU2018</strain>
    </source>
</reference>
<evidence type="ECO:0000256" key="7">
    <source>
        <dbReference type="ARBA" id="ARBA00023136"/>
    </source>
</evidence>
<keyword evidence="5" id="KW-0067">ATP-binding</keyword>
<evidence type="ECO:0000256" key="1">
    <source>
        <dbReference type="ARBA" id="ARBA00004141"/>
    </source>
</evidence>
<dbReference type="Pfam" id="PF00005">
    <property type="entry name" value="ABC_tran"/>
    <property type="match status" value="1"/>
</dbReference>
<feature type="transmembrane region" description="Helical" evidence="9">
    <location>
        <begin position="191"/>
        <end position="211"/>
    </location>
</feature>
<evidence type="ECO:0000256" key="4">
    <source>
        <dbReference type="ARBA" id="ARBA00022741"/>
    </source>
</evidence>
<evidence type="ECO:0000256" key="9">
    <source>
        <dbReference type="SAM" id="Phobius"/>
    </source>
</evidence>
<dbReference type="Pfam" id="PF00664">
    <property type="entry name" value="ABC_membrane"/>
    <property type="match status" value="1"/>
</dbReference>
<dbReference type="PROSITE" id="PS00211">
    <property type="entry name" value="ABC_TRANSPORTER_1"/>
    <property type="match status" value="1"/>
</dbReference>
<dbReference type="AlphaFoldDB" id="A0ABD2MXD1"/>
<keyword evidence="2" id="KW-0813">Transport</keyword>
<feature type="transmembrane region" description="Helical" evidence="9">
    <location>
        <begin position="282"/>
        <end position="300"/>
    </location>
</feature>
<comment type="similarity">
    <text evidence="8">Belongs to the ABC transporter superfamily. ABCB family. Heavy Metal importer (TC 3.A.1.210) subfamily.</text>
</comment>
<evidence type="ECO:0000313" key="12">
    <source>
        <dbReference type="EMBL" id="KAL3271021.1"/>
    </source>
</evidence>
<organism evidence="12 13">
    <name type="scientific">Cryptolaemus montrouzieri</name>
    <dbReference type="NCBI Taxonomy" id="559131"/>
    <lineage>
        <taxon>Eukaryota</taxon>
        <taxon>Metazoa</taxon>
        <taxon>Ecdysozoa</taxon>
        <taxon>Arthropoda</taxon>
        <taxon>Hexapoda</taxon>
        <taxon>Insecta</taxon>
        <taxon>Pterygota</taxon>
        <taxon>Neoptera</taxon>
        <taxon>Endopterygota</taxon>
        <taxon>Coleoptera</taxon>
        <taxon>Polyphaga</taxon>
        <taxon>Cucujiformia</taxon>
        <taxon>Coccinelloidea</taxon>
        <taxon>Coccinellidae</taxon>
        <taxon>Scymninae</taxon>
        <taxon>Scymnini</taxon>
        <taxon>Cryptolaemus</taxon>
    </lineage>
</organism>
<dbReference type="CDD" id="cd18581">
    <property type="entry name" value="ABC_6TM_ABCB6"/>
    <property type="match status" value="1"/>
</dbReference>
<feature type="transmembrane region" description="Helical" evidence="9">
    <location>
        <begin position="36"/>
        <end position="62"/>
    </location>
</feature>
<gene>
    <name evidence="12" type="ORF">HHI36_021521</name>
</gene>
<comment type="subcellular location">
    <subcellularLocation>
        <location evidence="1">Membrane</location>
        <topology evidence="1">Multi-pass membrane protein</topology>
    </subcellularLocation>
</comment>
<protein>
    <recommendedName>
        <fullName evidence="14">ATP-binding cassette sub-family B member 6, mitochondrial</fullName>
    </recommendedName>
</protein>
<keyword evidence="13" id="KW-1185">Reference proteome</keyword>
<evidence type="ECO:0000259" key="11">
    <source>
        <dbReference type="PROSITE" id="PS50929"/>
    </source>
</evidence>
<evidence type="ECO:0008006" key="14">
    <source>
        <dbReference type="Google" id="ProtNLM"/>
    </source>
</evidence>
<evidence type="ECO:0000259" key="10">
    <source>
        <dbReference type="PROSITE" id="PS50893"/>
    </source>
</evidence>
<dbReference type="SUPFAM" id="SSF52540">
    <property type="entry name" value="P-loop containing nucleoside triphosphate hydrolases"/>
    <property type="match status" value="1"/>
</dbReference>
<keyword evidence="6 9" id="KW-1133">Transmembrane helix</keyword>
<dbReference type="InterPro" id="IPR036640">
    <property type="entry name" value="ABC1_TM_sf"/>
</dbReference>
<keyword evidence="3 9" id="KW-0812">Transmembrane</keyword>
<keyword evidence="4" id="KW-0547">Nucleotide-binding</keyword>
<comment type="caution">
    <text evidence="12">The sequence shown here is derived from an EMBL/GenBank/DDBJ whole genome shotgun (WGS) entry which is preliminary data.</text>
</comment>
<dbReference type="InterPro" id="IPR011527">
    <property type="entry name" value="ABC1_TM_dom"/>
</dbReference>
<dbReference type="SUPFAM" id="SSF90123">
    <property type="entry name" value="ABC transporter transmembrane region"/>
    <property type="match status" value="1"/>
</dbReference>
<feature type="transmembrane region" description="Helical" evidence="9">
    <location>
        <begin position="312"/>
        <end position="331"/>
    </location>
</feature>
<dbReference type="CDD" id="cd03253">
    <property type="entry name" value="ABCC_ATM1_transporter"/>
    <property type="match status" value="1"/>
</dbReference>
<dbReference type="GO" id="GO:0016020">
    <property type="term" value="C:membrane"/>
    <property type="evidence" value="ECO:0007669"/>
    <property type="project" value="UniProtKB-SubCell"/>
</dbReference>
<dbReference type="GO" id="GO:0005524">
    <property type="term" value="F:ATP binding"/>
    <property type="evidence" value="ECO:0007669"/>
    <property type="project" value="UniProtKB-KW"/>
</dbReference>
<evidence type="ECO:0000256" key="6">
    <source>
        <dbReference type="ARBA" id="ARBA00022989"/>
    </source>
</evidence>
<evidence type="ECO:0000313" key="13">
    <source>
        <dbReference type="Proteomes" id="UP001516400"/>
    </source>
</evidence>
<dbReference type="InterPro" id="IPR003439">
    <property type="entry name" value="ABC_transporter-like_ATP-bd"/>
</dbReference>
<dbReference type="PANTHER" id="PTHR24221">
    <property type="entry name" value="ATP-BINDING CASSETTE SUB-FAMILY B"/>
    <property type="match status" value="1"/>
</dbReference>
<dbReference type="Gene3D" id="3.40.50.300">
    <property type="entry name" value="P-loop containing nucleotide triphosphate hydrolases"/>
    <property type="match status" value="1"/>
</dbReference>
<proteinExistence type="inferred from homology"/>
<dbReference type="PANTHER" id="PTHR24221:SF654">
    <property type="entry name" value="ATP-BINDING CASSETTE SUB-FAMILY B MEMBER 6"/>
    <property type="match status" value="1"/>
</dbReference>
<dbReference type="EMBL" id="JABFTP020000042">
    <property type="protein sequence ID" value="KAL3271021.1"/>
    <property type="molecule type" value="Genomic_DNA"/>
</dbReference>
<evidence type="ECO:0000256" key="2">
    <source>
        <dbReference type="ARBA" id="ARBA00022448"/>
    </source>
</evidence>
<dbReference type="InterPro" id="IPR039421">
    <property type="entry name" value="Type_1_exporter"/>
</dbReference>
<name>A0ABD2MXD1_9CUCU</name>